<feature type="compositionally biased region" description="Low complexity" evidence="1">
    <location>
        <begin position="182"/>
        <end position="193"/>
    </location>
</feature>
<feature type="compositionally biased region" description="Polar residues" evidence="1">
    <location>
        <begin position="725"/>
        <end position="734"/>
    </location>
</feature>
<feature type="region of interest" description="Disordered" evidence="1">
    <location>
        <begin position="357"/>
        <end position="378"/>
    </location>
</feature>
<evidence type="ECO:0000313" key="2">
    <source>
        <dbReference type="Proteomes" id="UP000515160"/>
    </source>
</evidence>
<feature type="compositionally biased region" description="Basic and acidic residues" evidence="1">
    <location>
        <begin position="52"/>
        <end position="64"/>
    </location>
</feature>
<feature type="region of interest" description="Disordered" evidence="1">
    <location>
        <begin position="117"/>
        <end position="196"/>
    </location>
</feature>
<feature type="region of interest" description="Disordered" evidence="1">
    <location>
        <begin position="598"/>
        <end position="622"/>
    </location>
</feature>
<feature type="compositionally biased region" description="Low complexity" evidence="1">
    <location>
        <begin position="135"/>
        <end position="166"/>
    </location>
</feature>
<feature type="region of interest" description="Disordered" evidence="1">
    <location>
        <begin position="307"/>
        <end position="345"/>
    </location>
</feature>
<feature type="compositionally biased region" description="Low complexity" evidence="1">
    <location>
        <begin position="937"/>
        <end position="948"/>
    </location>
</feature>
<feature type="compositionally biased region" description="Pro residues" evidence="1">
    <location>
        <begin position="692"/>
        <end position="702"/>
    </location>
</feature>
<dbReference type="Proteomes" id="UP000515160">
    <property type="component" value="Chromosome 2L"/>
</dbReference>
<feature type="compositionally biased region" description="Low complexity" evidence="1">
    <location>
        <begin position="313"/>
        <end position="338"/>
    </location>
</feature>
<feature type="compositionally biased region" description="Low complexity" evidence="1">
    <location>
        <begin position="598"/>
        <end position="614"/>
    </location>
</feature>
<feature type="compositionally biased region" description="Acidic residues" evidence="1">
    <location>
        <begin position="843"/>
        <end position="887"/>
    </location>
</feature>
<proteinExistence type="predicted"/>
<protein>
    <submittedName>
        <fullName evidence="3">Mucin-5AC</fullName>
    </submittedName>
</protein>
<feature type="region of interest" description="Disordered" evidence="1">
    <location>
        <begin position="760"/>
        <end position="948"/>
    </location>
</feature>
<feature type="compositionally biased region" description="Basic and acidic residues" evidence="1">
    <location>
        <begin position="888"/>
        <end position="902"/>
    </location>
</feature>
<organism evidence="2 3">
    <name type="scientific">Drosophila albomicans</name>
    <name type="common">Fruit fly</name>
    <dbReference type="NCBI Taxonomy" id="7291"/>
    <lineage>
        <taxon>Eukaryota</taxon>
        <taxon>Metazoa</taxon>
        <taxon>Ecdysozoa</taxon>
        <taxon>Arthropoda</taxon>
        <taxon>Hexapoda</taxon>
        <taxon>Insecta</taxon>
        <taxon>Pterygota</taxon>
        <taxon>Neoptera</taxon>
        <taxon>Endopterygota</taxon>
        <taxon>Diptera</taxon>
        <taxon>Brachycera</taxon>
        <taxon>Muscomorpha</taxon>
        <taxon>Ephydroidea</taxon>
        <taxon>Drosophilidae</taxon>
        <taxon>Drosophila</taxon>
    </lineage>
</organism>
<accession>A0A9C6T2S8</accession>
<gene>
    <name evidence="3" type="primary">LOC117563429</name>
</gene>
<feature type="region of interest" description="Disordered" evidence="1">
    <location>
        <begin position="646"/>
        <end position="734"/>
    </location>
</feature>
<dbReference type="GeneID" id="117563429"/>
<feature type="compositionally biased region" description="Polar residues" evidence="1">
    <location>
        <begin position="705"/>
        <end position="715"/>
    </location>
</feature>
<feature type="compositionally biased region" description="Pro residues" evidence="1">
    <location>
        <begin position="167"/>
        <end position="181"/>
    </location>
</feature>
<evidence type="ECO:0000313" key="3">
    <source>
        <dbReference type="RefSeq" id="XP_051858817.1"/>
    </source>
</evidence>
<keyword evidence="2" id="KW-1185">Reference proteome</keyword>
<dbReference type="RefSeq" id="XP_051858817.1">
    <property type="nucleotide sequence ID" value="XM_052002857.1"/>
</dbReference>
<feature type="compositionally biased region" description="Low complexity" evidence="1">
    <location>
        <begin position="646"/>
        <end position="691"/>
    </location>
</feature>
<reference evidence="3" key="1">
    <citation type="submission" date="2025-08" db="UniProtKB">
        <authorList>
            <consortium name="RefSeq"/>
        </authorList>
    </citation>
    <scope>IDENTIFICATION</scope>
    <source>
        <strain evidence="3">15112-1751.03</strain>
        <tissue evidence="3">Whole Adult</tissue>
    </source>
</reference>
<feature type="compositionally biased region" description="Low complexity" evidence="1">
    <location>
        <begin position="357"/>
        <end position="367"/>
    </location>
</feature>
<evidence type="ECO:0000256" key="1">
    <source>
        <dbReference type="SAM" id="MobiDB-lite"/>
    </source>
</evidence>
<sequence length="948" mass="103558">MTATATASVKTANRQDEVNVLAIVTPNVTATATATAAAATRLDPNNNNEWRPLGHGDPLQKDPTYDYSPPALERVRYWAENNASTQETRQQLPGDMLRNKTKSEVLLLGVANERDRLRTGQVKQSGAAMYSSKASSSHPSQSLHYSSYPSSQSSYYSSYPSHQPYSHPSPHPSSHPSPHPSSHPSLHPSSHSYAAQQSKYTGIRRSYYAPQPLQQPQHMPHTHLMPPPMMMKAQGLGMIQGPAQGLGMVQGQTQGLGMVQSQTQGHDMVMNRAHGPNHVEYRHSVMNSPNSNSYMSVNMGSSYSAPFLTSSPSTSGKPHYSSPSSSSSMATSSWYSSSPQHPNYNDAHLQETMQHYSFSRPQSGSSSPNAIHSAPRKPWLHELLQKELVKPTIKQRMKPTMPATKYLMGTTKPQHMQLPSSTYAPLTYAPITFVPGPPTIETPTTSSPPAELYITPHTTMLPAVTAGFRPITLSTTSSTTMRPVTTTTTQSSSRLMIPQTSNLAKRPTVAPAPELTTDALFSHYKQPPKPLLGPMYLIIEGHSKVKTYGQNELDPHSPKIVPVISKREPVVRIADPNEQRGTVETYQVKHLHTKTLPFTTTTSTTKPKTNAKATETNEKTPKVATTLEKSATLTLLTPKTAAIKTTPKSVATTTTTTTAKPTQATSSRPSISLRSQPTPSPSPLTNLLASPSPLPSAIPPLNPSFSPRPTLTPSIKPTPRPNLLQLDSPTTNTPPSGVHDLLSLLDNMFADAHEIAASSEAPTTTRLKPVVTKPIPQQPEPRIGSHAGSIESELQEVEKEEPEVKNGSEIATSTEPEQPPRATRQVFDYDQLPESRIKLQAAGEDELEYDEDNDYEEDEVEEAGAEADAEGELLADGELDVSEDETSDGEHNLLKRIDKFVDDVDDGDDDLEDLIEGLSPDDDDDNEDDDEEDQQAAERQQQQQQHKR</sequence>
<feature type="compositionally biased region" description="Acidic residues" evidence="1">
    <location>
        <begin position="903"/>
        <end position="935"/>
    </location>
</feature>
<name>A0A9C6T2S8_DROAB</name>
<dbReference type="OrthoDB" id="8062658at2759"/>
<feature type="region of interest" description="Disordered" evidence="1">
    <location>
        <begin position="43"/>
        <end position="67"/>
    </location>
</feature>
<dbReference type="AlphaFoldDB" id="A0A9C6T2S8"/>